<keyword evidence="2" id="KW-1185">Reference proteome</keyword>
<dbReference type="HOGENOM" id="CLU_3122327_0_0_9"/>
<dbReference type="STRING" id="411473.RUMCAL_03500"/>
<evidence type="ECO:0000313" key="1">
    <source>
        <dbReference type="EMBL" id="ERJ86620.1"/>
    </source>
</evidence>
<dbReference type="AlphaFoldDB" id="U2K3E3"/>
<accession>U2K3E3</accession>
<organism evidence="1 2">
    <name type="scientific">Ruminococcus callidus ATCC 27760</name>
    <dbReference type="NCBI Taxonomy" id="411473"/>
    <lineage>
        <taxon>Bacteria</taxon>
        <taxon>Bacillati</taxon>
        <taxon>Bacillota</taxon>
        <taxon>Clostridia</taxon>
        <taxon>Eubacteriales</taxon>
        <taxon>Oscillospiraceae</taxon>
        <taxon>Ruminococcus</taxon>
    </lineage>
</organism>
<reference evidence="1 2" key="1">
    <citation type="submission" date="2013-07" db="EMBL/GenBank/DDBJ databases">
        <authorList>
            <person name="Weinstock G."/>
            <person name="Sodergren E."/>
            <person name="Wylie T."/>
            <person name="Fulton L."/>
            <person name="Fulton R."/>
            <person name="Fronick C."/>
            <person name="O'Laughlin M."/>
            <person name="Godfrey J."/>
            <person name="Miner T."/>
            <person name="Herter B."/>
            <person name="Appelbaum E."/>
            <person name="Cordes M."/>
            <person name="Lek S."/>
            <person name="Wollam A."/>
            <person name="Pepin K.H."/>
            <person name="Palsikar V.B."/>
            <person name="Mitreva M."/>
            <person name="Wilson R.K."/>
        </authorList>
    </citation>
    <scope>NUCLEOTIDE SEQUENCE [LARGE SCALE GENOMIC DNA]</scope>
    <source>
        <strain evidence="1 2">ATCC 27760</strain>
    </source>
</reference>
<comment type="caution">
    <text evidence="1">The sequence shown here is derived from an EMBL/GenBank/DDBJ whole genome shotgun (WGS) entry which is preliminary data.</text>
</comment>
<gene>
    <name evidence="1" type="ORF">RUMCAL_03500</name>
</gene>
<evidence type="ECO:0000313" key="2">
    <source>
        <dbReference type="Proteomes" id="UP000016662"/>
    </source>
</evidence>
<dbReference type="Proteomes" id="UP000016662">
    <property type="component" value="Unassembled WGS sequence"/>
</dbReference>
<protein>
    <submittedName>
        <fullName evidence="1">Uncharacterized protein</fullName>
    </submittedName>
</protein>
<dbReference type="EMBL" id="AWVF01000476">
    <property type="protein sequence ID" value="ERJ86620.1"/>
    <property type="molecule type" value="Genomic_DNA"/>
</dbReference>
<proteinExistence type="predicted"/>
<sequence>MPVAQNAGCTPLSFLFYYISLVSSSVSSRFLQISLKIPLTNLRSYVIMRI</sequence>
<name>U2K3E3_9FIRM</name>